<evidence type="ECO:0000256" key="1">
    <source>
        <dbReference type="SAM" id="MobiDB-lite"/>
    </source>
</evidence>
<dbReference type="AlphaFoldDB" id="A0A9P6HHD7"/>
<accession>A0A9P6HHD7</accession>
<dbReference type="Proteomes" id="UP000736335">
    <property type="component" value="Unassembled WGS sequence"/>
</dbReference>
<gene>
    <name evidence="2" type="ORF">BJ322DRAFT_1217819</name>
</gene>
<comment type="caution">
    <text evidence="2">The sequence shown here is derived from an EMBL/GenBank/DDBJ whole genome shotgun (WGS) entry which is preliminary data.</text>
</comment>
<reference evidence="2" key="2">
    <citation type="submission" date="2020-11" db="EMBL/GenBank/DDBJ databases">
        <authorList>
            <consortium name="DOE Joint Genome Institute"/>
            <person name="Kuo A."/>
            <person name="Miyauchi S."/>
            <person name="Kiss E."/>
            <person name="Drula E."/>
            <person name="Kohler A."/>
            <person name="Sanchez-Garcia M."/>
            <person name="Andreopoulos B."/>
            <person name="Barry K.W."/>
            <person name="Bonito G."/>
            <person name="Buee M."/>
            <person name="Carver A."/>
            <person name="Chen C."/>
            <person name="Cichocki N."/>
            <person name="Clum A."/>
            <person name="Culley D."/>
            <person name="Crous P.W."/>
            <person name="Fauchery L."/>
            <person name="Girlanda M."/>
            <person name="Hayes R."/>
            <person name="Keri Z."/>
            <person name="Labutti K."/>
            <person name="Lipzen A."/>
            <person name="Lombard V."/>
            <person name="Magnuson J."/>
            <person name="Maillard F."/>
            <person name="Morin E."/>
            <person name="Murat C."/>
            <person name="Nolan M."/>
            <person name="Ohm R."/>
            <person name="Pangilinan J."/>
            <person name="Pereira M."/>
            <person name="Perotto S."/>
            <person name="Peter M."/>
            <person name="Riley R."/>
            <person name="Sitrit Y."/>
            <person name="Stielow B."/>
            <person name="Szollosi G."/>
            <person name="Zifcakova L."/>
            <person name="Stursova M."/>
            <person name="Spatafora J.W."/>
            <person name="Tedersoo L."/>
            <person name="Vaario L.-M."/>
            <person name="Yamada A."/>
            <person name="Yan M."/>
            <person name="Wang P."/>
            <person name="Xu J."/>
            <person name="Bruns T."/>
            <person name="Baldrian P."/>
            <person name="Vilgalys R."/>
            <person name="Henrissat B."/>
            <person name="Grigoriev I.V."/>
            <person name="Hibbett D."/>
            <person name="Nagy L.G."/>
            <person name="Martin F.M."/>
        </authorList>
    </citation>
    <scope>NUCLEOTIDE SEQUENCE</scope>
    <source>
        <strain evidence="2">UH-Tt-Lm1</strain>
    </source>
</reference>
<dbReference type="EMBL" id="WIUZ02000005">
    <property type="protein sequence ID" value="KAF9786828.1"/>
    <property type="molecule type" value="Genomic_DNA"/>
</dbReference>
<keyword evidence="3" id="KW-1185">Reference proteome</keyword>
<evidence type="ECO:0000313" key="2">
    <source>
        <dbReference type="EMBL" id="KAF9786828.1"/>
    </source>
</evidence>
<proteinExistence type="predicted"/>
<protein>
    <submittedName>
        <fullName evidence="2">Uncharacterized protein</fullName>
    </submittedName>
</protein>
<evidence type="ECO:0000313" key="3">
    <source>
        <dbReference type="Proteomes" id="UP000736335"/>
    </source>
</evidence>
<sequence>MPWYRGSKPSFQPSLTFAFVFPTLIAAGPLGIGVEFNLDAGPEGALRSWITPPGSIGGRGSRVVIRDIVSRLPETSGVSTATPGFEVTITKHEREVPLDAPNEQPGLTAADLSSVVERAPGVRNEGETHTGKDAQGNVQSRRSRVAGRDRKDRAVEGDGIAFEIAKGTAEVFGILKAALATISVVYAEYQETVAVKDKVGTLVSRVAALQAVFEKPADDKAEERRRDELKTKMETIEKTWRSLHPKSPGLRVTDYIHNREDVFGLLEDLREAIDDYQMVQQMEIYEQGCKLIVGTNSTLDNKSLTLDSYS</sequence>
<feature type="region of interest" description="Disordered" evidence="1">
    <location>
        <begin position="122"/>
        <end position="152"/>
    </location>
</feature>
<dbReference type="OrthoDB" id="3011409at2759"/>
<reference evidence="2" key="1">
    <citation type="journal article" date="2020" name="Nat. Commun.">
        <title>Large-scale genome sequencing of mycorrhizal fungi provides insights into the early evolution of symbiotic traits.</title>
        <authorList>
            <person name="Miyauchi S."/>
            <person name="Kiss E."/>
            <person name="Kuo A."/>
            <person name="Drula E."/>
            <person name="Kohler A."/>
            <person name="Sanchez-Garcia M."/>
            <person name="Morin E."/>
            <person name="Andreopoulos B."/>
            <person name="Barry K.W."/>
            <person name="Bonito G."/>
            <person name="Buee M."/>
            <person name="Carver A."/>
            <person name="Chen C."/>
            <person name="Cichocki N."/>
            <person name="Clum A."/>
            <person name="Culley D."/>
            <person name="Crous P.W."/>
            <person name="Fauchery L."/>
            <person name="Girlanda M."/>
            <person name="Hayes R.D."/>
            <person name="Keri Z."/>
            <person name="LaButti K."/>
            <person name="Lipzen A."/>
            <person name="Lombard V."/>
            <person name="Magnuson J."/>
            <person name="Maillard F."/>
            <person name="Murat C."/>
            <person name="Nolan M."/>
            <person name="Ohm R.A."/>
            <person name="Pangilinan J."/>
            <person name="Pereira M.F."/>
            <person name="Perotto S."/>
            <person name="Peter M."/>
            <person name="Pfister S."/>
            <person name="Riley R."/>
            <person name="Sitrit Y."/>
            <person name="Stielow J.B."/>
            <person name="Szollosi G."/>
            <person name="Zifcakova L."/>
            <person name="Stursova M."/>
            <person name="Spatafora J.W."/>
            <person name="Tedersoo L."/>
            <person name="Vaario L.M."/>
            <person name="Yamada A."/>
            <person name="Yan M."/>
            <person name="Wang P."/>
            <person name="Xu J."/>
            <person name="Bruns T."/>
            <person name="Baldrian P."/>
            <person name="Vilgalys R."/>
            <person name="Dunand C."/>
            <person name="Henrissat B."/>
            <person name="Grigoriev I.V."/>
            <person name="Hibbett D."/>
            <person name="Nagy L.G."/>
            <person name="Martin F.M."/>
        </authorList>
    </citation>
    <scope>NUCLEOTIDE SEQUENCE</scope>
    <source>
        <strain evidence="2">UH-Tt-Lm1</strain>
    </source>
</reference>
<organism evidence="2 3">
    <name type="scientific">Thelephora terrestris</name>
    <dbReference type="NCBI Taxonomy" id="56493"/>
    <lineage>
        <taxon>Eukaryota</taxon>
        <taxon>Fungi</taxon>
        <taxon>Dikarya</taxon>
        <taxon>Basidiomycota</taxon>
        <taxon>Agaricomycotina</taxon>
        <taxon>Agaricomycetes</taxon>
        <taxon>Thelephorales</taxon>
        <taxon>Thelephoraceae</taxon>
        <taxon>Thelephora</taxon>
    </lineage>
</organism>
<name>A0A9P6HHD7_9AGAM</name>